<sequence>MASPGRRRGRQRMAALSSTIPVGVDLVLPRCRCLRRRYLRRPSLLLLLRWRSCPANSTICHFCVFEMQRSQNFTVATWQAYN</sequence>
<proteinExistence type="predicted"/>
<name>M8BBS0_AEGTA</name>
<protein>
    <submittedName>
        <fullName evidence="1">Uncharacterized protein</fullName>
    </submittedName>
</protein>
<dbReference type="AlphaFoldDB" id="M8BBS0"/>
<dbReference type="EnsemblPlants" id="EMT11446">
    <property type="protein sequence ID" value="EMT11446"/>
    <property type="gene ID" value="F775_25021"/>
</dbReference>
<reference evidence="1" key="1">
    <citation type="submission" date="2015-06" db="UniProtKB">
        <authorList>
            <consortium name="EnsemblPlants"/>
        </authorList>
    </citation>
    <scope>IDENTIFICATION</scope>
</reference>
<accession>M8BBS0</accession>
<evidence type="ECO:0000313" key="1">
    <source>
        <dbReference type="EnsemblPlants" id="EMT11446"/>
    </source>
</evidence>
<organism evidence="1">
    <name type="scientific">Aegilops tauschii</name>
    <name type="common">Tausch's goatgrass</name>
    <name type="synonym">Aegilops squarrosa</name>
    <dbReference type="NCBI Taxonomy" id="37682"/>
    <lineage>
        <taxon>Eukaryota</taxon>
        <taxon>Viridiplantae</taxon>
        <taxon>Streptophyta</taxon>
        <taxon>Embryophyta</taxon>
        <taxon>Tracheophyta</taxon>
        <taxon>Spermatophyta</taxon>
        <taxon>Magnoliopsida</taxon>
        <taxon>Liliopsida</taxon>
        <taxon>Poales</taxon>
        <taxon>Poaceae</taxon>
        <taxon>BOP clade</taxon>
        <taxon>Pooideae</taxon>
        <taxon>Triticodae</taxon>
        <taxon>Triticeae</taxon>
        <taxon>Triticinae</taxon>
        <taxon>Aegilops</taxon>
    </lineage>
</organism>